<dbReference type="EMBL" id="CAJDYZ010005613">
    <property type="protein sequence ID" value="CAD1472623.1"/>
    <property type="molecule type" value="Genomic_DNA"/>
</dbReference>
<evidence type="ECO:0008006" key="4">
    <source>
        <dbReference type="Google" id="ProtNLM"/>
    </source>
</evidence>
<feature type="non-terminal residue" evidence="2">
    <location>
        <position position="1"/>
    </location>
</feature>
<keyword evidence="3" id="KW-1185">Reference proteome</keyword>
<dbReference type="InterPro" id="IPR026627">
    <property type="entry name" value="NDUFB2_animal"/>
</dbReference>
<accession>A0A6V7H1J6</accession>
<gene>
    <name evidence="2" type="ORF">MHI_LOCUS310291</name>
</gene>
<evidence type="ECO:0000313" key="3">
    <source>
        <dbReference type="Proteomes" id="UP000752696"/>
    </source>
</evidence>
<feature type="non-terminal residue" evidence="2">
    <location>
        <position position="40"/>
    </location>
</feature>
<comment type="caution">
    <text evidence="2">The sequence shown here is derived from an EMBL/GenBank/DDBJ whole genome shotgun (WGS) entry which is preliminary data.</text>
</comment>
<dbReference type="GO" id="GO:0045271">
    <property type="term" value="C:respiratory chain complex I"/>
    <property type="evidence" value="ECO:0007669"/>
    <property type="project" value="InterPro"/>
</dbReference>
<evidence type="ECO:0000313" key="2">
    <source>
        <dbReference type="EMBL" id="CAD1472623.1"/>
    </source>
</evidence>
<protein>
    <recommendedName>
        <fullName evidence="4">NADH dehydrogenase subunit 5</fullName>
    </recommendedName>
</protein>
<keyword evidence="1" id="KW-0472">Membrane</keyword>
<keyword evidence="1" id="KW-1133">Transmembrane helix</keyword>
<dbReference type="Proteomes" id="UP000752696">
    <property type="component" value="Unassembled WGS sequence"/>
</dbReference>
<dbReference type="AlphaFoldDB" id="A0A6V7H1J6"/>
<proteinExistence type="predicted"/>
<evidence type="ECO:0000256" key="1">
    <source>
        <dbReference type="SAM" id="Phobius"/>
    </source>
</evidence>
<dbReference type="GO" id="GO:0005743">
    <property type="term" value="C:mitochondrial inner membrane"/>
    <property type="evidence" value="ECO:0007669"/>
    <property type="project" value="InterPro"/>
</dbReference>
<sequence>FAYRTAPVPETKWVILAEIWSGIAWWWIFWNAWHEHEHIT</sequence>
<name>A0A6V7H1J6_9HYME</name>
<organism evidence="2 3">
    <name type="scientific">Heterotrigona itama</name>
    <dbReference type="NCBI Taxonomy" id="395501"/>
    <lineage>
        <taxon>Eukaryota</taxon>
        <taxon>Metazoa</taxon>
        <taxon>Ecdysozoa</taxon>
        <taxon>Arthropoda</taxon>
        <taxon>Hexapoda</taxon>
        <taxon>Insecta</taxon>
        <taxon>Pterygota</taxon>
        <taxon>Neoptera</taxon>
        <taxon>Endopterygota</taxon>
        <taxon>Hymenoptera</taxon>
        <taxon>Apocrita</taxon>
        <taxon>Aculeata</taxon>
        <taxon>Apoidea</taxon>
        <taxon>Anthophila</taxon>
        <taxon>Apidae</taxon>
        <taxon>Heterotrigona</taxon>
    </lineage>
</organism>
<dbReference type="OrthoDB" id="6241903at2759"/>
<reference evidence="2" key="1">
    <citation type="submission" date="2020-07" db="EMBL/GenBank/DDBJ databases">
        <authorList>
            <person name="Nazaruddin N."/>
        </authorList>
    </citation>
    <scope>NUCLEOTIDE SEQUENCE</scope>
</reference>
<keyword evidence="1" id="KW-0812">Transmembrane</keyword>
<dbReference type="Pfam" id="PF14813">
    <property type="entry name" value="NADH_B2"/>
    <property type="match status" value="1"/>
</dbReference>
<feature type="transmembrane region" description="Helical" evidence="1">
    <location>
        <begin position="13"/>
        <end position="33"/>
    </location>
</feature>